<dbReference type="Proteomes" id="UP000246702">
    <property type="component" value="Unassembled WGS sequence"/>
</dbReference>
<dbReference type="PROSITE" id="PS00943">
    <property type="entry name" value="UBIA"/>
    <property type="match status" value="1"/>
</dbReference>
<dbReference type="OrthoDB" id="18170at2759"/>
<gene>
    <name evidence="10" type="ORF">BO94DRAFT_579696</name>
</gene>
<keyword evidence="7 9" id="KW-1133">Transmembrane helix</keyword>
<evidence type="ECO:0000256" key="4">
    <source>
        <dbReference type="ARBA" id="ARBA00005985"/>
    </source>
</evidence>
<dbReference type="GO" id="GO:0006744">
    <property type="term" value="P:ubiquinone biosynthetic process"/>
    <property type="evidence" value="ECO:0007669"/>
    <property type="project" value="TreeGrafter"/>
</dbReference>
<keyword evidence="8 9" id="KW-0472">Membrane</keyword>
<dbReference type="GO" id="GO:0008412">
    <property type="term" value="F:4-hydroxybenzoate polyprenyltransferase activity"/>
    <property type="evidence" value="ECO:0007669"/>
    <property type="project" value="TreeGrafter"/>
</dbReference>
<dbReference type="EMBL" id="MSFK01000052">
    <property type="protein sequence ID" value="PWY66353.1"/>
    <property type="molecule type" value="Genomic_DNA"/>
</dbReference>
<dbReference type="Pfam" id="PF01040">
    <property type="entry name" value="UbiA"/>
    <property type="match status" value="1"/>
</dbReference>
<evidence type="ECO:0000256" key="3">
    <source>
        <dbReference type="ARBA" id="ARBA00004721"/>
    </source>
</evidence>
<dbReference type="FunFam" id="1.20.120.1780:FF:000001">
    <property type="entry name" value="4-hydroxybenzoate octaprenyltransferase"/>
    <property type="match status" value="1"/>
</dbReference>
<proteinExistence type="inferred from homology"/>
<dbReference type="UniPathway" id="UPA00213"/>
<sequence length="342" mass="36950">MLPIQRQNDTTPLTGHGEKAQAFKAQSPLDASAHAIPLQGIASLVPSSWVPYVQLTRVDRPGILAFLMPTLMGLCYGASITDTPIPPVELLQKTIFCYIANLFIRGAACTWNDNLDQDIDRQVPRTSNRPIARGAVSTTQANIFTLAQVLIVAWILSYLPPQCLPWSVALGVLHVIYPLCKRVMDFAPAFLGLPFSVSMILPIVSLGINPFSAPVVVLTVVEVAWSCICDTIYGHQDVKYDVQAGVGSMAVRFTNTSKLVTSILAAVIVVAMVFVGVSDNLADVYFLIGCGGTAVGLAAMIYFVDLAEPDSCMYWFRTGLLYVGWTRVGGFLAQYLLSLGSA</sequence>
<dbReference type="PANTHER" id="PTHR11048">
    <property type="entry name" value="PRENYLTRANSFERASES"/>
    <property type="match status" value="1"/>
</dbReference>
<accession>A0A317UWE8</accession>
<dbReference type="STRING" id="1450535.A0A317UWE8"/>
<dbReference type="FunFam" id="1.10.357.140:FF:000008">
    <property type="entry name" value="4-hydroxybenzoate octaprenyltransferase"/>
    <property type="match status" value="1"/>
</dbReference>
<keyword evidence="11" id="KW-1185">Reference proteome</keyword>
<feature type="transmembrane region" description="Helical" evidence="9">
    <location>
        <begin position="319"/>
        <end position="337"/>
    </location>
</feature>
<dbReference type="Gene3D" id="1.10.357.140">
    <property type="entry name" value="UbiA prenyltransferase"/>
    <property type="match status" value="1"/>
</dbReference>
<evidence type="ECO:0000313" key="11">
    <source>
        <dbReference type="Proteomes" id="UP000246702"/>
    </source>
</evidence>
<evidence type="ECO:0000313" key="10">
    <source>
        <dbReference type="EMBL" id="PWY66353.1"/>
    </source>
</evidence>
<evidence type="ECO:0000256" key="7">
    <source>
        <dbReference type="ARBA" id="ARBA00022989"/>
    </source>
</evidence>
<dbReference type="CDD" id="cd13959">
    <property type="entry name" value="PT_UbiA_COQ2"/>
    <property type="match status" value="1"/>
</dbReference>
<reference evidence="10 11" key="1">
    <citation type="submission" date="2016-12" db="EMBL/GenBank/DDBJ databases">
        <title>The genomes of Aspergillus section Nigri reveals drivers in fungal speciation.</title>
        <authorList>
            <consortium name="DOE Joint Genome Institute"/>
            <person name="Vesth T.C."/>
            <person name="Nybo J."/>
            <person name="Theobald S."/>
            <person name="Brandl J."/>
            <person name="Frisvad J.C."/>
            <person name="Nielsen K.F."/>
            <person name="Lyhne E.K."/>
            <person name="Kogle M.E."/>
            <person name="Kuo A."/>
            <person name="Riley R."/>
            <person name="Clum A."/>
            <person name="Nolan M."/>
            <person name="Lipzen A."/>
            <person name="Salamov A."/>
            <person name="Henrissat B."/>
            <person name="Wiebenga A."/>
            <person name="De Vries R.P."/>
            <person name="Grigoriev I.V."/>
            <person name="Mortensen U.H."/>
            <person name="Andersen M.R."/>
            <person name="Baker S.E."/>
        </authorList>
    </citation>
    <scope>NUCLEOTIDE SEQUENCE [LARGE SCALE GENOMIC DNA]</scope>
    <source>
        <strain evidence="10 11">CBS 115572</strain>
    </source>
</reference>
<name>A0A317UWE8_9EURO</name>
<evidence type="ECO:0000256" key="8">
    <source>
        <dbReference type="ARBA" id="ARBA00023136"/>
    </source>
</evidence>
<dbReference type="InterPro" id="IPR030470">
    <property type="entry name" value="UbiA_prenylTrfase_CS"/>
</dbReference>
<feature type="transmembrane region" description="Helical" evidence="9">
    <location>
        <begin position="259"/>
        <end position="278"/>
    </location>
</feature>
<comment type="similarity">
    <text evidence="4">Belongs to the UbiA prenyltransferase family.</text>
</comment>
<protein>
    <submittedName>
        <fullName evidence="10">UbiA family prenyltransferase</fullName>
    </submittedName>
</protein>
<dbReference type="GO" id="GO:0016114">
    <property type="term" value="P:terpenoid biosynthetic process"/>
    <property type="evidence" value="ECO:0007669"/>
    <property type="project" value="UniProtKB-UniPathway"/>
</dbReference>
<comment type="pathway">
    <text evidence="3">Secondary metabolite biosynthesis; terpenoid biosynthesis.</text>
</comment>
<evidence type="ECO:0000256" key="1">
    <source>
        <dbReference type="ARBA" id="ARBA00001946"/>
    </source>
</evidence>
<keyword evidence="5 10" id="KW-0808">Transferase</keyword>
<comment type="subcellular location">
    <subcellularLocation>
        <location evidence="2">Membrane</location>
        <topology evidence="2">Multi-pass membrane protein</topology>
    </subcellularLocation>
</comment>
<keyword evidence="6 9" id="KW-0812">Transmembrane</keyword>
<feature type="transmembrane region" description="Helical" evidence="9">
    <location>
        <begin position="284"/>
        <end position="307"/>
    </location>
</feature>
<dbReference type="GeneID" id="37117430"/>
<comment type="cofactor">
    <cofactor evidence="1">
        <name>Mg(2+)</name>
        <dbReference type="ChEBI" id="CHEBI:18420"/>
    </cofactor>
</comment>
<dbReference type="Gene3D" id="1.20.120.1780">
    <property type="entry name" value="UbiA prenyltransferase"/>
    <property type="match status" value="1"/>
</dbReference>
<evidence type="ECO:0000256" key="6">
    <source>
        <dbReference type="ARBA" id="ARBA00022692"/>
    </source>
</evidence>
<evidence type="ECO:0000256" key="5">
    <source>
        <dbReference type="ARBA" id="ARBA00022679"/>
    </source>
</evidence>
<dbReference type="AlphaFoldDB" id="A0A317UWE8"/>
<dbReference type="RefSeq" id="XP_025461617.1">
    <property type="nucleotide sequence ID" value="XM_025615287.1"/>
</dbReference>
<evidence type="ECO:0000256" key="2">
    <source>
        <dbReference type="ARBA" id="ARBA00004141"/>
    </source>
</evidence>
<comment type="caution">
    <text evidence="10">The sequence shown here is derived from an EMBL/GenBank/DDBJ whole genome shotgun (WGS) entry which is preliminary data.</text>
</comment>
<dbReference type="InterPro" id="IPR039653">
    <property type="entry name" value="Prenyltransferase"/>
</dbReference>
<dbReference type="PANTHER" id="PTHR11048:SF39">
    <property type="entry name" value="POLYPRENYL TRANSFERASE AUSN"/>
    <property type="match status" value="1"/>
</dbReference>
<dbReference type="InterPro" id="IPR000537">
    <property type="entry name" value="UbiA_prenyltransferase"/>
</dbReference>
<dbReference type="InterPro" id="IPR044878">
    <property type="entry name" value="UbiA_sf"/>
</dbReference>
<dbReference type="GO" id="GO:0005743">
    <property type="term" value="C:mitochondrial inner membrane"/>
    <property type="evidence" value="ECO:0007669"/>
    <property type="project" value="TreeGrafter"/>
</dbReference>
<evidence type="ECO:0000256" key="9">
    <source>
        <dbReference type="SAM" id="Phobius"/>
    </source>
</evidence>
<feature type="transmembrane region" description="Helical" evidence="9">
    <location>
        <begin position="187"/>
        <end position="208"/>
    </location>
</feature>
<organism evidence="10 11">
    <name type="scientific">Aspergillus sclerotioniger CBS 115572</name>
    <dbReference type="NCBI Taxonomy" id="1450535"/>
    <lineage>
        <taxon>Eukaryota</taxon>
        <taxon>Fungi</taxon>
        <taxon>Dikarya</taxon>
        <taxon>Ascomycota</taxon>
        <taxon>Pezizomycotina</taxon>
        <taxon>Eurotiomycetes</taxon>
        <taxon>Eurotiomycetidae</taxon>
        <taxon>Eurotiales</taxon>
        <taxon>Aspergillaceae</taxon>
        <taxon>Aspergillus</taxon>
        <taxon>Aspergillus subgen. Circumdati</taxon>
    </lineage>
</organism>